<feature type="compositionally biased region" description="Basic and acidic residues" evidence="1">
    <location>
        <begin position="1"/>
        <end position="15"/>
    </location>
</feature>
<feature type="region of interest" description="Disordered" evidence="1">
    <location>
        <begin position="1"/>
        <end position="73"/>
    </location>
</feature>
<gene>
    <name evidence="2" type="ORF">C6569_20480</name>
</gene>
<name>A0A2S0NGM4_9HYPH</name>
<protein>
    <submittedName>
        <fullName evidence="2">Uncharacterized protein</fullName>
    </submittedName>
</protein>
<dbReference type="KEGG" id="phr:C6569_20480"/>
<organism evidence="2 3">
    <name type="scientific">Phreatobacter cathodiphilus</name>
    <dbReference type="NCBI Taxonomy" id="1868589"/>
    <lineage>
        <taxon>Bacteria</taxon>
        <taxon>Pseudomonadati</taxon>
        <taxon>Pseudomonadota</taxon>
        <taxon>Alphaproteobacteria</taxon>
        <taxon>Hyphomicrobiales</taxon>
        <taxon>Phreatobacteraceae</taxon>
        <taxon>Phreatobacter</taxon>
    </lineage>
</organism>
<accession>A0A2S0NGM4</accession>
<evidence type="ECO:0000313" key="3">
    <source>
        <dbReference type="Proteomes" id="UP000237889"/>
    </source>
</evidence>
<dbReference type="RefSeq" id="WP_106750597.1">
    <property type="nucleotide sequence ID" value="NZ_CP027668.1"/>
</dbReference>
<feature type="compositionally biased region" description="Basic and acidic residues" evidence="1">
    <location>
        <begin position="33"/>
        <end position="48"/>
    </location>
</feature>
<evidence type="ECO:0000313" key="2">
    <source>
        <dbReference type="EMBL" id="AVO47227.1"/>
    </source>
</evidence>
<reference evidence="2 3" key="1">
    <citation type="submission" date="2018-03" db="EMBL/GenBank/DDBJ databases">
        <title>Genome sequencing of Phreatobacter sp.</title>
        <authorList>
            <person name="Kim S.-J."/>
            <person name="Heo J."/>
            <person name="Kwon S.-W."/>
        </authorList>
    </citation>
    <scope>NUCLEOTIDE SEQUENCE [LARGE SCALE GENOMIC DNA]</scope>
    <source>
        <strain evidence="2 3">S-12</strain>
    </source>
</reference>
<keyword evidence="3" id="KW-1185">Reference proteome</keyword>
<dbReference type="EMBL" id="CP027668">
    <property type="protein sequence ID" value="AVO47227.1"/>
    <property type="molecule type" value="Genomic_DNA"/>
</dbReference>
<dbReference type="AlphaFoldDB" id="A0A2S0NGM4"/>
<proteinExistence type="predicted"/>
<evidence type="ECO:0000256" key="1">
    <source>
        <dbReference type="SAM" id="MobiDB-lite"/>
    </source>
</evidence>
<sequence>MPTDLPDTHPDDRPGPKTPAVDGGPVRLPNRHVQIDHDVILPEPRPSEEPDAILPGDREGDGRGPPIPMPVLP</sequence>
<dbReference type="Proteomes" id="UP000237889">
    <property type="component" value="Chromosome"/>
</dbReference>